<organism evidence="1 2">
    <name type="scientific">Striga asiatica</name>
    <name type="common">Asiatic witchweed</name>
    <name type="synonym">Buchnera asiatica</name>
    <dbReference type="NCBI Taxonomy" id="4170"/>
    <lineage>
        <taxon>Eukaryota</taxon>
        <taxon>Viridiplantae</taxon>
        <taxon>Streptophyta</taxon>
        <taxon>Embryophyta</taxon>
        <taxon>Tracheophyta</taxon>
        <taxon>Spermatophyta</taxon>
        <taxon>Magnoliopsida</taxon>
        <taxon>eudicotyledons</taxon>
        <taxon>Gunneridae</taxon>
        <taxon>Pentapetalae</taxon>
        <taxon>asterids</taxon>
        <taxon>lamiids</taxon>
        <taxon>Lamiales</taxon>
        <taxon>Orobanchaceae</taxon>
        <taxon>Buchnereae</taxon>
        <taxon>Striga</taxon>
    </lineage>
</organism>
<accession>A0A5A7Q6M8</accession>
<dbReference type="GO" id="GO:0016740">
    <property type="term" value="F:transferase activity"/>
    <property type="evidence" value="ECO:0007669"/>
    <property type="project" value="UniProtKB-KW"/>
</dbReference>
<reference evidence="2" key="1">
    <citation type="journal article" date="2019" name="Curr. Biol.">
        <title>Genome Sequence of Striga asiatica Provides Insight into the Evolution of Plant Parasitism.</title>
        <authorList>
            <person name="Yoshida S."/>
            <person name="Kim S."/>
            <person name="Wafula E.K."/>
            <person name="Tanskanen J."/>
            <person name="Kim Y.M."/>
            <person name="Honaas L."/>
            <person name="Yang Z."/>
            <person name="Spallek T."/>
            <person name="Conn C.E."/>
            <person name="Ichihashi Y."/>
            <person name="Cheong K."/>
            <person name="Cui S."/>
            <person name="Der J.P."/>
            <person name="Gundlach H."/>
            <person name="Jiao Y."/>
            <person name="Hori C."/>
            <person name="Ishida J.K."/>
            <person name="Kasahara H."/>
            <person name="Kiba T."/>
            <person name="Kim M.S."/>
            <person name="Koo N."/>
            <person name="Laohavisit A."/>
            <person name="Lee Y.H."/>
            <person name="Lumba S."/>
            <person name="McCourt P."/>
            <person name="Mortimer J.C."/>
            <person name="Mutuku J.M."/>
            <person name="Nomura T."/>
            <person name="Sasaki-Sekimoto Y."/>
            <person name="Seto Y."/>
            <person name="Wang Y."/>
            <person name="Wakatake T."/>
            <person name="Sakakibara H."/>
            <person name="Demura T."/>
            <person name="Yamaguchi S."/>
            <person name="Yoneyama K."/>
            <person name="Manabe R.I."/>
            <person name="Nelson D.C."/>
            <person name="Schulman A.H."/>
            <person name="Timko M.P."/>
            <person name="dePamphilis C.W."/>
            <person name="Choi D."/>
            <person name="Shirasu K."/>
        </authorList>
    </citation>
    <scope>NUCLEOTIDE SEQUENCE [LARGE SCALE GENOMIC DNA]</scope>
    <source>
        <strain evidence="2">cv. UVA1</strain>
    </source>
</reference>
<sequence>MQNPLFYLPPLVNHAKQAKPFGEDIVGHFIGLKPVILHVFCEIQCFFQRPSHAKPMNQDIVTVSIRLQPIFVNLDEKRFCNIHESHPAKSRHEGVEPDDRWLSLSFFNLTQECNGLVD</sequence>
<keyword evidence="1" id="KW-0808">Transferase</keyword>
<evidence type="ECO:0000313" key="2">
    <source>
        <dbReference type="Proteomes" id="UP000325081"/>
    </source>
</evidence>
<dbReference type="EMBL" id="BKCP01005927">
    <property type="protein sequence ID" value="GER40596.1"/>
    <property type="molecule type" value="Genomic_DNA"/>
</dbReference>
<comment type="caution">
    <text evidence="1">The sequence shown here is derived from an EMBL/GenBank/DDBJ whole genome shotgun (WGS) entry which is preliminary data.</text>
</comment>
<keyword evidence="2" id="KW-1185">Reference proteome</keyword>
<gene>
    <name evidence="1" type="ORF">STAS_17285</name>
</gene>
<dbReference type="AlphaFoldDB" id="A0A5A7Q6M8"/>
<dbReference type="Proteomes" id="UP000325081">
    <property type="component" value="Unassembled WGS sequence"/>
</dbReference>
<name>A0A5A7Q6M8_STRAF</name>
<evidence type="ECO:0000313" key="1">
    <source>
        <dbReference type="EMBL" id="GER40596.1"/>
    </source>
</evidence>
<proteinExistence type="predicted"/>
<protein>
    <submittedName>
        <fullName evidence="1">Aspartyl/glutamyl-tRNA(Asn/Gln) amidotransferasesubunit B</fullName>
    </submittedName>
</protein>